<dbReference type="Proteomes" id="UP000309033">
    <property type="component" value="Unassembled WGS sequence"/>
</dbReference>
<organism evidence="1 2">
    <name type="scientific">Microbispora triticiradicis</name>
    <dbReference type="NCBI Taxonomy" id="2200763"/>
    <lineage>
        <taxon>Bacteria</taxon>
        <taxon>Bacillati</taxon>
        <taxon>Actinomycetota</taxon>
        <taxon>Actinomycetes</taxon>
        <taxon>Streptosporangiales</taxon>
        <taxon>Streptosporangiaceae</taxon>
        <taxon>Microbispora</taxon>
    </lineage>
</organism>
<dbReference type="SUPFAM" id="SSF51905">
    <property type="entry name" value="FAD/NAD(P)-binding domain"/>
    <property type="match status" value="1"/>
</dbReference>
<gene>
    <name evidence="1" type="ORF">FED44_12095</name>
</gene>
<evidence type="ECO:0000313" key="2">
    <source>
        <dbReference type="Proteomes" id="UP000309033"/>
    </source>
</evidence>
<protein>
    <recommendedName>
        <fullName evidence="3">FAD-binding protein</fullName>
    </recommendedName>
</protein>
<dbReference type="Gene3D" id="3.50.50.60">
    <property type="entry name" value="FAD/NAD(P)-binding domain"/>
    <property type="match status" value="1"/>
</dbReference>
<proteinExistence type="predicted"/>
<evidence type="ECO:0008006" key="3">
    <source>
        <dbReference type="Google" id="ProtNLM"/>
    </source>
</evidence>
<dbReference type="AlphaFoldDB" id="A0A5R8Z4C3"/>
<name>A0A5R8Z4C3_9ACTN</name>
<dbReference type="InterPro" id="IPR036188">
    <property type="entry name" value="FAD/NAD-bd_sf"/>
</dbReference>
<evidence type="ECO:0000313" key="1">
    <source>
        <dbReference type="EMBL" id="TLP60638.1"/>
    </source>
</evidence>
<sequence length="81" mass="8222">MTGHAIVIGGGIGGLAAAVALRRIGWRVDVRVHAFGEVGSGLSQSPNAMRALAETSIAAGGSMTLGRGRYFLIHPVAPGRV</sequence>
<dbReference type="EMBL" id="VANP01000004">
    <property type="protein sequence ID" value="TLP60638.1"/>
    <property type="molecule type" value="Genomic_DNA"/>
</dbReference>
<comment type="caution">
    <text evidence="1">The sequence shown here is derived from an EMBL/GenBank/DDBJ whole genome shotgun (WGS) entry which is preliminary data.</text>
</comment>
<reference evidence="1" key="1">
    <citation type="submission" date="2019-05" db="EMBL/GenBank/DDBJ databases">
        <title>Isolation, diversity and antifungal activity of Actinobacteria from wheat.</title>
        <authorList>
            <person name="Yu B."/>
        </authorList>
    </citation>
    <scope>NUCLEOTIDE SEQUENCE [LARGE SCALE GENOMIC DNA]</scope>
    <source>
        <strain evidence="1">NEAU-HEGS1-5</strain>
    </source>
</reference>
<accession>A0A5R8Z4C3</accession>
<keyword evidence="2" id="KW-1185">Reference proteome</keyword>